<evidence type="ECO:0000313" key="4">
    <source>
        <dbReference type="EMBL" id="EGI77137.1"/>
    </source>
</evidence>
<reference evidence="4 5" key="1">
    <citation type="journal article" date="2011" name="EMBO J.">
        <title>Structural diversity of bacterial flagellar motors.</title>
        <authorList>
            <person name="Chen S."/>
            <person name="Beeby M."/>
            <person name="Murphy G.E."/>
            <person name="Leadbetter J.R."/>
            <person name="Hendrixson D.R."/>
            <person name="Briegel A."/>
            <person name="Li Z."/>
            <person name="Shi J."/>
            <person name="Tocheva E.I."/>
            <person name="Muller A."/>
            <person name="Dobro M.J."/>
            <person name="Jensen G.J."/>
        </authorList>
    </citation>
    <scope>NUCLEOTIDE SEQUENCE [LARGE SCALE GENOMIC DNA]</scope>
    <source>
        <strain evidence="4 5">ATCC 19624</strain>
    </source>
</reference>
<accession>F3KSR8</accession>
<dbReference type="GO" id="GO:0016853">
    <property type="term" value="F:isomerase activity"/>
    <property type="evidence" value="ECO:0007669"/>
    <property type="project" value="UniProtKB-KW"/>
</dbReference>
<evidence type="ECO:0000256" key="3">
    <source>
        <dbReference type="PIRSR" id="PIRSR016184-1"/>
    </source>
</evidence>
<dbReference type="STRING" id="887062.HGR_07486"/>
<dbReference type="InterPro" id="IPR003719">
    <property type="entry name" value="Phenazine_PhzF-like"/>
</dbReference>
<dbReference type="PANTHER" id="PTHR13774:SF17">
    <property type="entry name" value="PHENAZINE BIOSYNTHESIS-LIKE DOMAIN-CONTAINING PROTEIN"/>
    <property type="match status" value="1"/>
</dbReference>
<dbReference type="EMBL" id="AEGR01000052">
    <property type="protein sequence ID" value="EGI77137.1"/>
    <property type="molecule type" value="Genomic_DNA"/>
</dbReference>
<dbReference type="eggNOG" id="COG0384">
    <property type="taxonomic scope" value="Bacteria"/>
</dbReference>
<dbReference type="RefSeq" id="WP_006297533.1">
    <property type="nucleotide sequence ID" value="NZ_AEGR01000052.1"/>
</dbReference>
<evidence type="ECO:0000256" key="2">
    <source>
        <dbReference type="ARBA" id="ARBA00023235"/>
    </source>
</evidence>
<dbReference type="SUPFAM" id="SSF54506">
    <property type="entry name" value="Diaminopimelate epimerase-like"/>
    <property type="match status" value="1"/>
</dbReference>
<comment type="similarity">
    <text evidence="1">Belongs to the PhzF family.</text>
</comment>
<protein>
    <submittedName>
        <fullName evidence="4">PhzF family phenazine biosynthesis protein</fullName>
    </submittedName>
</protein>
<sequence length="264" mass="28855">MKLTQYVVDAFTSERFKGNSAAVVPLRDWLPPALMQAIAMENNLSETAFFVQAADGRYDIRWFSPYKEIDFCGHATLASAFVLFQSGAPSPITFRAPAVGEVPVVKLPDGRMEMSFPNRRPVPVPVAEVPAALRDGLPVAPVAVLRNAQAWFAVYENEAQVRALRPDFKRLAELGPLDVTVTAPGADCDFVSRYFWPANGGEEDPVTGSIHAGLAPYWVDRLAKNTLVAVQLSSRTGTLHCRVEGERVHVSGSAVQFLRGEIDV</sequence>
<dbReference type="OrthoDB" id="9788221at2"/>
<organism evidence="4 5">
    <name type="scientific">Hylemonella gracilis ATCC 19624</name>
    <dbReference type="NCBI Taxonomy" id="887062"/>
    <lineage>
        <taxon>Bacteria</taxon>
        <taxon>Pseudomonadati</taxon>
        <taxon>Pseudomonadota</taxon>
        <taxon>Betaproteobacteria</taxon>
        <taxon>Burkholderiales</taxon>
        <taxon>Comamonadaceae</taxon>
        <taxon>Hylemonella</taxon>
    </lineage>
</organism>
<feature type="active site" evidence="3">
    <location>
        <position position="46"/>
    </location>
</feature>
<dbReference type="Gene3D" id="3.10.310.10">
    <property type="entry name" value="Diaminopimelate Epimerase, Chain A, domain 1"/>
    <property type="match status" value="2"/>
</dbReference>
<proteinExistence type="inferred from homology"/>
<dbReference type="AlphaFoldDB" id="F3KSR8"/>
<dbReference type="Proteomes" id="UP000016368">
    <property type="component" value="Unassembled WGS sequence"/>
</dbReference>
<evidence type="ECO:0000313" key="5">
    <source>
        <dbReference type="Proteomes" id="UP000016368"/>
    </source>
</evidence>
<gene>
    <name evidence="4" type="ORF">HGR_07486</name>
</gene>
<keyword evidence="5" id="KW-1185">Reference proteome</keyword>
<keyword evidence="2" id="KW-0413">Isomerase</keyword>
<evidence type="ECO:0000256" key="1">
    <source>
        <dbReference type="ARBA" id="ARBA00008270"/>
    </source>
</evidence>
<dbReference type="PIRSF" id="PIRSF016184">
    <property type="entry name" value="PhzC_PhzF"/>
    <property type="match status" value="1"/>
</dbReference>
<name>F3KSR8_9BURK</name>
<dbReference type="GO" id="GO:0005737">
    <property type="term" value="C:cytoplasm"/>
    <property type="evidence" value="ECO:0007669"/>
    <property type="project" value="TreeGrafter"/>
</dbReference>
<dbReference type="PANTHER" id="PTHR13774">
    <property type="entry name" value="PHENAZINE BIOSYNTHESIS PROTEIN"/>
    <property type="match status" value="1"/>
</dbReference>
<dbReference type="Pfam" id="PF02567">
    <property type="entry name" value="PhzC-PhzF"/>
    <property type="match status" value="1"/>
</dbReference>
<comment type="caution">
    <text evidence="4">The sequence shown here is derived from an EMBL/GenBank/DDBJ whole genome shotgun (WGS) entry which is preliminary data.</text>
</comment>
<dbReference type="NCBIfam" id="TIGR00654">
    <property type="entry name" value="PhzF_family"/>
    <property type="match status" value="1"/>
</dbReference>